<dbReference type="RefSeq" id="WP_074692405.1">
    <property type="nucleotide sequence ID" value="NZ_FNOJ01000004.1"/>
</dbReference>
<proteinExistence type="predicted"/>
<dbReference type="PANTHER" id="PTHR39193:SF1">
    <property type="entry name" value="5-DEOXY-GLUCURONATE ISOMERASE"/>
    <property type="match status" value="1"/>
</dbReference>
<dbReference type="Proteomes" id="UP000182589">
    <property type="component" value="Unassembled WGS sequence"/>
</dbReference>
<dbReference type="GO" id="GO:0102482">
    <property type="term" value="F:5-deoxy-D-glucuronate isomerase activity"/>
    <property type="evidence" value="ECO:0007669"/>
    <property type="project" value="UniProtKB-EC"/>
</dbReference>
<dbReference type="Pfam" id="PF04962">
    <property type="entry name" value="KduI"/>
    <property type="match status" value="1"/>
</dbReference>
<evidence type="ECO:0000313" key="3">
    <source>
        <dbReference type="EMBL" id="SDW33534.1"/>
    </source>
</evidence>
<dbReference type="InterPro" id="IPR021120">
    <property type="entry name" value="KduI/IolB_isomerase"/>
</dbReference>
<dbReference type="InterPro" id="IPR011051">
    <property type="entry name" value="RmlC_Cupin_sf"/>
</dbReference>
<reference evidence="4" key="1">
    <citation type="submission" date="2016-10" db="EMBL/GenBank/DDBJ databases">
        <authorList>
            <person name="Varghese N."/>
        </authorList>
    </citation>
    <scope>NUCLEOTIDE SEQUENCE [LARGE SCALE GENOMIC DNA]</scope>
    <source>
        <strain evidence="4">DSM 12489</strain>
    </source>
</reference>
<dbReference type="PANTHER" id="PTHR39193">
    <property type="entry name" value="5-DEOXY-GLUCURONATE ISOMERASE"/>
    <property type="match status" value="1"/>
</dbReference>
<organism evidence="3 4">
    <name type="scientific">Alicyclobacillus hesperidum</name>
    <dbReference type="NCBI Taxonomy" id="89784"/>
    <lineage>
        <taxon>Bacteria</taxon>
        <taxon>Bacillati</taxon>
        <taxon>Bacillota</taxon>
        <taxon>Bacilli</taxon>
        <taxon>Bacillales</taxon>
        <taxon>Alicyclobacillaceae</taxon>
        <taxon>Alicyclobacillus</taxon>
    </lineage>
</organism>
<keyword evidence="1 3" id="KW-0413">Isomerase</keyword>
<dbReference type="GO" id="GO:0019310">
    <property type="term" value="P:inositol catabolic process"/>
    <property type="evidence" value="ECO:0007669"/>
    <property type="project" value="UniProtKB-UniRule"/>
</dbReference>
<sequence length="270" mass="30146">MYLVKGNRDFGYVDLVPAANGAGLKWISLGLLRLQPGASYRGKLDGHEAVLVLLRGTCKVQVAGHEFGPYARQNVFAERATAVYVPVDGDYIVTNAGEGTLEVAVCQAVAEESHEPFAVLPEHVETKSVGEANFRRDVHDIVVKQAEGKVHRIIVGETFNPPGNWSSYPPHKHDEYIPGVEACMEEIYYYQCDPENGFGMQSIYTSDKAVDETFRVQHGDAFLIPRGYHPVCAAGGYQLYYLWLMAGPIDRTMIPHDDPNHAWVRERHWS</sequence>
<dbReference type="NCBIfam" id="TIGR04378">
    <property type="entry name" value="myo_inos_iolB"/>
    <property type="match status" value="1"/>
</dbReference>
<dbReference type="EC" id="5.3.1.30" evidence="2"/>
<dbReference type="SUPFAM" id="SSF51182">
    <property type="entry name" value="RmlC-like cupins"/>
    <property type="match status" value="1"/>
</dbReference>
<dbReference type="EMBL" id="FNOJ01000004">
    <property type="protein sequence ID" value="SDW33534.1"/>
    <property type="molecule type" value="Genomic_DNA"/>
</dbReference>
<dbReference type="PIRSF" id="PIRSF036628">
    <property type="entry name" value="IolB"/>
    <property type="match status" value="1"/>
</dbReference>
<protein>
    <recommendedName>
        <fullName evidence="2">5-deoxy-glucuronate isomerase</fullName>
        <ecNumber evidence="2">5.3.1.30</ecNumber>
    </recommendedName>
</protein>
<evidence type="ECO:0000256" key="2">
    <source>
        <dbReference type="NCBIfam" id="TIGR04378"/>
    </source>
</evidence>
<dbReference type="STRING" id="89784.SAMN04489725_104172"/>
<evidence type="ECO:0000313" key="4">
    <source>
        <dbReference type="Proteomes" id="UP000182589"/>
    </source>
</evidence>
<gene>
    <name evidence="3" type="ORF">SAMN04489725_104172</name>
</gene>
<dbReference type="Gene3D" id="2.60.120.10">
    <property type="entry name" value="Jelly Rolls"/>
    <property type="match status" value="2"/>
</dbReference>
<evidence type="ECO:0000256" key="1">
    <source>
        <dbReference type="ARBA" id="ARBA00023235"/>
    </source>
</evidence>
<dbReference type="AlphaFoldDB" id="A0A1H2SR62"/>
<name>A0A1H2SR62_9BACL</name>
<dbReference type="InterPro" id="IPR024203">
    <property type="entry name" value="Deoxy-glucuronate_isom_IolB"/>
</dbReference>
<dbReference type="InterPro" id="IPR014710">
    <property type="entry name" value="RmlC-like_jellyroll"/>
</dbReference>
<keyword evidence="4" id="KW-1185">Reference proteome</keyword>
<dbReference type="GO" id="GO:0008880">
    <property type="term" value="F:glucuronate isomerase activity"/>
    <property type="evidence" value="ECO:0007669"/>
    <property type="project" value="InterPro"/>
</dbReference>
<accession>A0A1H2SR62</accession>